<evidence type="ECO:0000313" key="2">
    <source>
        <dbReference type="EMBL" id="KAB8241786.1"/>
    </source>
</evidence>
<dbReference type="AlphaFoldDB" id="A0A5N6GHE9"/>
<accession>A0A5N6GHE9</accession>
<keyword evidence="1" id="KW-0812">Transmembrane</keyword>
<reference evidence="2" key="1">
    <citation type="submission" date="2019-04" db="EMBL/GenBank/DDBJ databases">
        <title>Friends and foes A comparative genomics study of 23 Aspergillus species from section Flavi.</title>
        <authorList>
            <consortium name="DOE Joint Genome Institute"/>
            <person name="Kjaerbolling I."/>
            <person name="Vesth T."/>
            <person name="Frisvad J.C."/>
            <person name="Nybo J.L."/>
            <person name="Theobald S."/>
            <person name="Kildgaard S."/>
            <person name="Isbrandt T."/>
            <person name="Kuo A."/>
            <person name="Sato A."/>
            <person name="Lyhne E.K."/>
            <person name="Kogle M.E."/>
            <person name="Wiebenga A."/>
            <person name="Kun R.S."/>
            <person name="Lubbers R.J."/>
            <person name="Makela M.R."/>
            <person name="Barry K."/>
            <person name="Chovatia M."/>
            <person name="Clum A."/>
            <person name="Daum C."/>
            <person name="Haridas S."/>
            <person name="He G."/>
            <person name="LaButti K."/>
            <person name="Lipzen A."/>
            <person name="Mondo S."/>
            <person name="Riley R."/>
            <person name="Salamov A."/>
            <person name="Simmons B.A."/>
            <person name="Magnuson J.K."/>
            <person name="Henrissat B."/>
            <person name="Mortensen U.H."/>
            <person name="Larsen T.O."/>
            <person name="Devries R.P."/>
            <person name="Grigoriev I.V."/>
            <person name="Machida M."/>
            <person name="Baker S.E."/>
            <person name="Andersen M.R."/>
        </authorList>
    </citation>
    <scope>NUCLEOTIDE SEQUENCE [LARGE SCALE GENOMIC DNA]</scope>
    <source>
        <strain evidence="2">CBS 121.62</strain>
    </source>
</reference>
<dbReference type="EMBL" id="ML734680">
    <property type="protein sequence ID" value="KAB8241786.1"/>
    <property type="molecule type" value="Genomic_DNA"/>
</dbReference>
<keyword evidence="1" id="KW-1133">Transmembrane helix</keyword>
<sequence length="68" mass="7756">MNVALVPLLPPTIFLPFFFSLSVSSSTFSTPIVRICAVVYTYEVMCLFLGCIMGYRRLQYEFSVQMNC</sequence>
<dbReference type="Proteomes" id="UP000325434">
    <property type="component" value="Unassembled WGS sequence"/>
</dbReference>
<evidence type="ECO:0000256" key="1">
    <source>
        <dbReference type="SAM" id="Phobius"/>
    </source>
</evidence>
<name>A0A5N6GHE9_ASPFL</name>
<proteinExistence type="predicted"/>
<organism evidence="2">
    <name type="scientific">Aspergillus flavus</name>
    <dbReference type="NCBI Taxonomy" id="5059"/>
    <lineage>
        <taxon>Eukaryota</taxon>
        <taxon>Fungi</taxon>
        <taxon>Dikarya</taxon>
        <taxon>Ascomycota</taxon>
        <taxon>Pezizomycotina</taxon>
        <taxon>Eurotiomycetes</taxon>
        <taxon>Eurotiomycetidae</taxon>
        <taxon>Eurotiales</taxon>
        <taxon>Aspergillaceae</taxon>
        <taxon>Aspergillus</taxon>
        <taxon>Aspergillus subgen. Circumdati</taxon>
    </lineage>
</organism>
<protein>
    <submittedName>
        <fullName evidence="2">Uncharacterized protein</fullName>
    </submittedName>
</protein>
<keyword evidence="1" id="KW-0472">Membrane</keyword>
<feature type="transmembrane region" description="Helical" evidence="1">
    <location>
        <begin position="39"/>
        <end position="58"/>
    </location>
</feature>
<gene>
    <name evidence="2" type="ORF">BDV35DRAFT_56470</name>
</gene>